<evidence type="ECO:0000256" key="10">
    <source>
        <dbReference type="RuleBase" id="RU364103"/>
    </source>
</evidence>
<dbReference type="InterPro" id="IPR003593">
    <property type="entry name" value="AAA+_ATPase"/>
</dbReference>
<dbReference type="HOGENOM" id="CLU_000604_1_22_9"/>
<evidence type="ECO:0000313" key="13">
    <source>
        <dbReference type="Proteomes" id="UP000016511"/>
    </source>
</evidence>
<keyword evidence="7" id="KW-1278">Translocase</keyword>
<dbReference type="PATRIC" id="fig|649747.3.peg.5160"/>
<comment type="function">
    <text evidence="9">Probably part of an ABC transporter complex. Responsible for energy coupling to the transport system.</text>
</comment>
<dbReference type="GO" id="GO:0015087">
    <property type="term" value="F:cobalt ion transmembrane transporter activity"/>
    <property type="evidence" value="ECO:0007669"/>
    <property type="project" value="UniProtKB-ARBA"/>
</dbReference>
<dbReference type="GO" id="GO:0005524">
    <property type="term" value="F:ATP binding"/>
    <property type="evidence" value="ECO:0007669"/>
    <property type="project" value="UniProtKB-UniRule"/>
</dbReference>
<dbReference type="GO" id="GO:0042626">
    <property type="term" value="F:ATPase-coupled transmembrane transporter activity"/>
    <property type="evidence" value="ECO:0007669"/>
    <property type="project" value="TreeGrafter"/>
</dbReference>
<dbReference type="Pfam" id="PF00005">
    <property type="entry name" value="ABC_tran"/>
    <property type="match status" value="1"/>
</dbReference>
<evidence type="ECO:0000313" key="12">
    <source>
        <dbReference type="EMBL" id="ERI05180.1"/>
    </source>
</evidence>
<dbReference type="PROSITE" id="PS00211">
    <property type="entry name" value="ABC_TRANSPORTER_1"/>
    <property type="match status" value="1"/>
</dbReference>
<accession>U1WRB1</accession>
<dbReference type="Gene3D" id="3.40.50.300">
    <property type="entry name" value="P-loop containing nucleotide triphosphate hydrolases"/>
    <property type="match status" value="1"/>
</dbReference>
<evidence type="ECO:0000256" key="7">
    <source>
        <dbReference type="ARBA" id="ARBA00022967"/>
    </source>
</evidence>
<dbReference type="eggNOG" id="COG1122">
    <property type="taxonomic scope" value="Bacteria"/>
</dbReference>
<dbReference type="SUPFAM" id="SSF52540">
    <property type="entry name" value="P-loop containing nucleoside triphosphate hydrolases"/>
    <property type="match status" value="1"/>
</dbReference>
<dbReference type="STRING" id="649747.HMPREF0083_05753"/>
<keyword evidence="8 10" id="KW-0472">Membrane</keyword>
<dbReference type="InterPro" id="IPR003439">
    <property type="entry name" value="ABC_transporter-like_ATP-bd"/>
</dbReference>
<dbReference type="EMBL" id="AWSJ01000362">
    <property type="protein sequence ID" value="ERI05180.1"/>
    <property type="molecule type" value="Genomic_DNA"/>
</dbReference>
<evidence type="ECO:0000256" key="6">
    <source>
        <dbReference type="ARBA" id="ARBA00022840"/>
    </source>
</evidence>
<evidence type="ECO:0000256" key="2">
    <source>
        <dbReference type="ARBA" id="ARBA00005417"/>
    </source>
</evidence>
<evidence type="ECO:0000259" key="11">
    <source>
        <dbReference type="PROSITE" id="PS50893"/>
    </source>
</evidence>
<protein>
    <recommendedName>
        <fullName evidence="10">ABC transporter ATP-binding protein</fullName>
    </recommendedName>
</protein>
<evidence type="ECO:0000256" key="8">
    <source>
        <dbReference type="ARBA" id="ARBA00023136"/>
    </source>
</evidence>
<dbReference type="Proteomes" id="UP000016511">
    <property type="component" value="Unassembled WGS sequence"/>
</dbReference>
<keyword evidence="6 10" id="KW-0067">ATP-binding</keyword>
<comment type="function">
    <text evidence="10">Part of an ABC transporter complex. Responsible for energy coupling to the transport system.</text>
</comment>
<dbReference type="PANTHER" id="PTHR43553:SF24">
    <property type="entry name" value="ENERGY-COUPLING FACTOR TRANSPORTER ATP-BINDING PROTEIN ECFA1"/>
    <property type="match status" value="1"/>
</dbReference>
<dbReference type="AlphaFoldDB" id="U1WRB1"/>
<dbReference type="PANTHER" id="PTHR43553">
    <property type="entry name" value="HEAVY METAL TRANSPORTER"/>
    <property type="match status" value="1"/>
</dbReference>
<dbReference type="GO" id="GO:0043190">
    <property type="term" value="C:ATP-binding cassette (ABC) transporter complex"/>
    <property type="evidence" value="ECO:0007669"/>
    <property type="project" value="TreeGrafter"/>
</dbReference>
<dbReference type="GO" id="GO:0016887">
    <property type="term" value="F:ATP hydrolysis activity"/>
    <property type="evidence" value="ECO:0007669"/>
    <property type="project" value="InterPro"/>
</dbReference>
<keyword evidence="4 10" id="KW-1003">Cell membrane</keyword>
<keyword evidence="13" id="KW-1185">Reference proteome</keyword>
<evidence type="ECO:0000256" key="1">
    <source>
        <dbReference type="ARBA" id="ARBA00004202"/>
    </source>
</evidence>
<dbReference type="InterPro" id="IPR027417">
    <property type="entry name" value="P-loop_NTPase"/>
</dbReference>
<feature type="domain" description="ABC transporter" evidence="11">
    <location>
        <begin position="14"/>
        <end position="251"/>
    </location>
</feature>
<dbReference type="InterPro" id="IPR005876">
    <property type="entry name" value="Co_trans_ATP-bd"/>
</dbReference>
<evidence type="ECO:0000256" key="3">
    <source>
        <dbReference type="ARBA" id="ARBA00022448"/>
    </source>
</evidence>
<evidence type="ECO:0000256" key="9">
    <source>
        <dbReference type="ARBA" id="ARBA00025157"/>
    </source>
</evidence>
<organism evidence="12 13">
    <name type="scientific">Aneurinibacillus aneurinilyticus ATCC 12856</name>
    <dbReference type="NCBI Taxonomy" id="649747"/>
    <lineage>
        <taxon>Bacteria</taxon>
        <taxon>Bacillati</taxon>
        <taxon>Bacillota</taxon>
        <taxon>Bacilli</taxon>
        <taxon>Bacillales</taxon>
        <taxon>Paenibacillaceae</taxon>
        <taxon>Aneurinibacillus group</taxon>
        <taxon>Aneurinibacillus</taxon>
    </lineage>
</organism>
<evidence type="ECO:0000256" key="5">
    <source>
        <dbReference type="ARBA" id="ARBA00022741"/>
    </source>
</evidence>
<dbReference type="FunFam" id="3.40.50.300:FF:000224">
    <property type="entry name" value="Energy-coupling factor transporter ATP-binding protein EcfA"/>
    <property type="match status" value="1"/>
</dbReference>
<proteinExistence type="inferred from homology"/>
<dbReference type="InterPro" id="IPR015856">
    <property type="entry name" value="ABC_transpr_CbiO/EcfA_su"/>
</dbReference>
<gene>
    <name evidence="12" type="ORF">HMPREF0083_05753</name>
</gene>
<dbReference type="NCBIfam" id="TIGR01166">
    <property type="entry name" value="cbiO"/>
    <property type="match status" value="1"/>
</dbReference>
<comment type="caution">
    <text evidence="12">The sequence shown here is derived from an EMBL/GenBank/DDBJ whole genome shotgun (WGS) entry which is preliminary data.</text>
</comment>
<dbReference type="InterPro" id="IPR017871">
    <property type="entry name" value="ABC_transporter-like_CS"/>
</dbReference>
<reference evidence="12 13" key="1">
    <citation type="submission" date="2013-08" db="EMBL/GenBank/DDBJ databases">
        <authorList>
            <person name="Weinstock G."/>
            <person name="Sodergren E."/>
            <person name="Wylie T."/>
            <person name="Fulton L."/>
            <person name="Fulton R."/>
            <person name="Fronick C."/>
            <person name="O'Laughlin M."/>
            <person name="Godfrey J."/>
            <person name="Miner T."/>
            <person name="Herter B."/>
            <person name="Appelbaum E."/>
            <person name="Cordes M."/>
            <person name="Lek S."/>
            <person name="Wollam A."/>
            <person name="Pepin K.H."/>
            <person name="Palsikar V.B."/>
            <person name="Mitreva M."/>
            <person name="Wilson R.K."/>
        </authorList>
    </citation>
    <scope>NUCLEOTIDE SEQUENCE [LARGE SCALE GENOMIC DNA]</scope>
    <source>
        <strain evidence="12 13">ATCC 12856</strain>
    </source>
</reference>
<dbReference type="CDD" id="cd03225">
    <property type="entry name" value="ABC_cobalt_CbiO_domain1"/>
    <property type="match status" value="1"/>
</dbReference>
<keyword evidence="5 10" id="KW-0547">Nucleotide-binding</keyword>
<name>U1WRB1_ANEAE</name>
<sequence length="296" mass="33713">MNGGQEGDRFVWLVEMEEVSYTYPGSTKSALDGITMRIPKGKRCALLGHNGCGKSTLFLHMNGIYRPHSGTLNWNGEPYTYNRASLAELRRRVGLVFQDPEQQLIASTVEEDVSYGLCNAGMLEAEAVRKVQSTLARFGLDDLRERPVHHLSLGQKKRVALAGVMVLRPELLLLDEPTAYLDRLHTHRLLEELEAIHQEEGTTMLMATHDIDLAYEWSDWVFVMHEGRLVLEGTPDEVFAKREMLAEMRLGVPLLFDVWDALGPSLLPDVTERPRTALELKSRLERYVIENKRKMR</sequence>
<comment type="similarity">
    <text evidence="2 10">Belongs to the ABC transporter superfamily.</text>
</comment>
<evidence type="ECO:0000256" key="4">
    <source>
        <dbReference type="ARBA" id="ARBA00022475"/>
    </source>
</evidence>
<comment type="subcellular location">
    <subcellularLocation>
        <location evidence="1 10">Cell membrane</location>
        <topology evidence="1 10">Peripheral membrane protein</topology>
    </subcellularLocation>
</comment>
<dbReference type="PROSITE" id="PS50893">
    <property type="entry name" value="ABC_TRANSPORTER_2"/>
    <property type="match status" value="1"/>
</dbReference>
<dbReference type="SMART" id="SM00382">
    <property type="entry name" value="AAA"/>
    <property type="match status" value="1"/>
</dbReference>
<keyword evidence="3 10" id="KW-0813">Transport</keyword>
<dbReference type="InterPro" id="IPR050095">
    <property type="entry name" value="ECF_ABC_transporter_ATP-bd"/>
</dbReference>